<reference evidence="11 12" key="1">
    <citation type="submission" date="2017-08" db="EMBL/GenBank/DDBJ databases">
        <title>Draft genome sequence of filamentous cyanobacterium Calothrix elsteri CCALA 953.</title>
        <authorList>
            <person name="Gagunashvili A.N."/>
            <person name="Elster J."/>
            <person name="Andresson O.S."/>
        </authorList>
    </citation>
    <scope>NUCLEOTIDE SEQUENCE [LARGE SCALE GENOMIC DNA]</scope>
    <source>
        <strain evidence="11 12">CCALA 953</strain>
    </source>
</reference>
<dbReference type="EMBL" id="NTFS01000005">
    <property type="protein sequence ID" value="PAX60582.1"/>
    <property type="molecule type" value="Genomic_DNA"/>
</dbReference>
<dbReference type="CDD" id="cd02947">
    <property type="entry name" value="TRX_family"/>
    <property type="match status" value="1"/>
</dbReference>
<evidence type="ECO:0000256" key="5">
    <source>
        <dbReference type="ARBA" id="ARBA00023284"/>
    </source>
</evidence>
<dbReference type="PANTHER" id="PTHR45663">
    <property type="entry name" value="GEO12009P1"/>
    <property type="match status" value="1"/>
</dbReference>
<dbReference type="FunFam" id="3.40.30.10:FF:000001">
    <property type="entry name" value="Thioredoxin"/>
    <property type="match status" value="1"/>
</dbReference>
<dbReference type="OrthoDB" id="530955at2"/>
<evidence type="ECO:0000256" key="7">
    <source>
        <dbReference type="PIRNR" id="PIRNR000077"/>
    </source>
</evidence>
<dbReference type="PROSITE" id="PS51352">
    <property type="entry name" value="THIOREDOXIN_2"/>
    <property type="match status" value="1"/>
</dbReference>
<dbReference type="PIRSF" id="PIRSF000077">
    <property type="entry name" value="Thioredoxin"/>
    <property type="match status" value="1"/>
</dbReference>
<dbReference type="Proteomes" id="UP000218238">
    <property type="component" value="Unassembled WGS sequence"/>
</dbReference>
<evidence type="ECO:0000256" key="3">
    <source>
        <dbReference type="ARBA" id="ARBA00022982"/>
    </source>
</evidence>
<protein>
    <recommendedName>
        <fullName evidence="6 7">Thioredoxin</fullName>
    </recommendedName>
</protein>
<keyword evidence="12" id="KW-1185">Reference proteome</keyword>
<feature type="active site" description="Nucleophile" evidence="8">
    <location>
        <position position="30"/>
    </location>
</feature>
<evidence type="ECO:0000313" key="12">
    <source>
        <dbReference type="Proteomes" id="UP000218238"/>
    </source>
</evidence>
<feature type="active site" description="Nucleophile" evidence="8">
    <location>
        <position position="33"/>
    </location>
</feature>
<keyword evidence="2" id="KW-0813">Transport</keyword>
<keyword evidence="5 9" id="KW-0676">Redox-active center</keyword>
<evidence type="ECO:0000256" key="8">
    <source>
        <dbReference type="PIRSR" id="PIRSR000077-1"/>
    </source>
</evidence>
<dbReference type="PRINTS" id="PR00421">
    <property type="entry name" value="THIOREDOXIN"/>
</dbReference>
<dbReference type="Pfam" id="PF00085">
    <property type="entry name" value="Thioredoxin"/>
    <property type="match status" value="1"/>
</dbReference>
<evidence type="ECO:0000256" key="1">
    <source>
        <dbReference type="ARBA" id="ARBA00008987"/>
    </source>
</evidence>
<comment type="similarity">
    <text evidence="1 7">Belongs to the thioredoxin family.</text>
</comment>
<evidence type="ECO:0000313" key="11">
    <source>
        <dbReference type="EMBL" id="PAX60582.1"/>
    </source>
</evidence>
<accession>A0A2A2TQ70</accession>
<evidence type="ECO:0000256" key="9">
    <source>
        <dbReference type="PIRSR" id="PIRSR000077-4"/>
    </source>
</evidence>
<evidence type="ECO:0000256" key="4">
    <source>
        <dbReference type="ARBA" id="ARBA00023157"/>
    </source>
</evidence>
<evidence type="ECO:0000259" key="10">
    <source>
        <dbReference type="PROSITE" id="PS51352"/>
    </source>
</evidence>
<dbReference type="RefSeq" id="WP_095719894.1">
    <property type="nucleotide sequence ID" value="NZ_NTFS01000005.1"/>
</dbReference>
<organism evidence="11 12">
    <name type="scientific">Brunnivagina elsteri CCALA 953</name>
    <dbReference type="NCBI Taxonomy" id="987040"/>
    <lineage>
        <taxon>Bacteria</taxon>
        <taxon>Bacillati</taxon>
        <taxon>Cyanobacteriota</taxon>
        <taxon>Cyanophyceae</taxon>
        <taxon>Nostocales</taxon>
        <taxon>Calotrichaceae</taxon>
        <taxon>Brunnivagina</taxon>
    </lineage>
</organism>
<dbReference type="PROSITE" id="PS00194">
    <property type="entry name" value="THIOREDOXIN_1"/>
    <property type="match status" value="1"/>
</dbReference>
<keyword evidence="3" id="KW-0249">Electron transport</keyword>
<feature type="disulfide bond" description="Redox-active" evidence="9">
    <location>
        <begin position="30"/>
        <end position="33"/>
    </location>
</feature>
<evidence type="ECO:0000256" key="2">
    <source>
        <dbReference type="ARBA" id="ARBA00022448"/>
    </source>
</evidence>
<feature type="site" description="Contributes to redox potential value" evidence="8">
    <location>
        <position position="32"/>
    </location>
</feature>
<feature type="site" description="Deprotonates C-terminal active site Cys" evidence="8">
    <location>
        <position position="24"/>
    </location>
</feature>
<evidence type="ECO:0000256" key="6">
    <source>
        <dbReference type="NCBIfam" id="TIGR01068"/>
    </source>
</evidence>
<feature type="site" description="Contributes to redox potential value" evidence="8">
    <location>
        <position position="31"/>
    </location>
</feature>
<dbReference type="PANTHER" id="PTHR45663:SF11">
    <property type="entry name" value="GEO12009P1"/>
    <property type="match status" value="1"/>
</dbReference>
<dbReference type="AlphaFoldDB" id="A0A2A2TQ70"/>
<gene>
    <name evidence="11" type="primary">trxA</name>
    <name evidence="11" type="ORF">CK510_00945</name>
</gene>
<sequence length="105" mass="11963">MATKKQFNSFEEMLANSDVPVLVDFYADWCGPCKIMSQVLEQVNAQLQGRMQVAKIDTEKYPQLATQYQIYALPTLVLFKQGQPVDKIEGVMQAPDLVRHLETKL</sequence>
<proteinExistence type="inferred from homology"/>
<dbReference type="NCBIfam" id="TIGR01068">
    <property type="entry name" value="thioredoxin"/>
    <property type="match status" value="1"/>
</dbReference>
<comment type="caution">
    <text evidence="11">The sequence shown here is derived from an EMBL/GenBank/DDBJ whole genome shotgun (WGS) entry which is preliminary data.</text>
</comment>
<dbReference type="GO" id="GO:0015035">
    <property type="term" value="F:protein-disulfide reductase activity"/>
    <property type="evidence" value="ECO:0007669"/>
    <property type="project" value="UniProtKB-UniRule"/>
</dbReference>
<dbReference type="InterPro" id="IPR017937">
    <property type="entry name" value="Thioredoxin_CS"/>
</dbReference>
<name>A0A2A2TQ70_9CYAN</name>
<dbReference type="GO" id="GO:0005737">
    <property type="term" value="C:cytoplasm"/>
    <property type="evidence" value="ECO:0007669"/>
    <property type="project" value="TreeGrafter"/>
</dbReference>
<keyword evidence="4 9" id="KW-1015">Disulfide bond</keyword>
<dbReference type="Gene3D" id="3.40.30.10">
    <property type="entry name" value="Glutaredoxin"/>
    <property type="match status" value="1"/>
</dbReference>
<dbReference type="InterPro" id="IPR036249">
    <property type="entry name" value="Thioredoxin-like_sf"/>
</dbReference>
<dbReference type="SUPFAM" id="SSF52833">
    <property type="entry name" value="Thioredoxin-like"/>
    <property type="match status" value="1"/>
</dbReference>
<dbReference type="InterPro" id="IPR013766">
    <property type="entry name" value="Thioredoxin_domain"/>
</dbReference>
<feature type="domain" description="Thioredoxin" evidence="10">
    <location>
        <begin position="1"/>
        <end position="105"/>
    </location>
</feature>
<dbReference type="InterPro" id="IPR005746">
    <property type="entry name" value="Thioredoxin"/>
</dbReference>